<dbReference type="KEGG" id="mgg:MPLG2_1562"/>
<proteinExistence type="predicted"/>
<dbReference type="InterPro" id="IPR021443">
    <property type="entry name" value="DUF3093"/>
</dbReference>
<name>A0A2N9JGF3_9ACTN</name>
<accession>A0A2N9JGF3</accession>
<keyword evidence="3" id="KW-1185">Reference proteome</keyword>
<sequence>MNRSRWASRAHYGQEVSRSEPVYYTERVRVPFSYWAIALFFGLTFVTAVTFMLGDAVLIASTLTATALIAWTLIGWGAQTITVDGSGVQVGRSRLDWPYVGRATAVDVEQRRRVLARDDVFLALRPYITGVVVVGVSDRADPHLCWMVSSRHPDELVDAIERNRPANGAETAAQSALDSGA</sequence>
<evidence type="ECO:0008006" key="4">
    <source>
        <dbReference type="Google" id="ProtNLM"/>
    </source>
</evidence>
<feature type="transmembrane region" description="Helical" evidence="1">
    <location>
        <begin position="57"/>
        <end position="76"/>
    </location>
</feature>
<dbReference type="Proteomes" id="UP000238164">
    <property type="component" value="Chromosome 1"/>
</dbReference>
<dbReference type="EMBL" id="LT985188">
    <property type="protein sequence ID" value="SPD86598.1"/>
    <property type="molecule type" value="Genomic_DNA"/>
</dbReference>
<reference evidence="2 3" key="1">
    <citation type="submission" date="2018-02" db="EMBL/GenBank/DDBJ databases">
        <authorList>
            <person name="Cohen D.B."/>
            <person name="Kent A.D."/>
        </authorList>
    </citation>
    <scope>NUCLEOTIDE SEQUENCE [LARGE SCALE GENOMIC DNA]</scope>
    <source>
        <strain evidence="2">1</strain>
    </source>
</reference>
<evidence type="ECO:0000313" key="3">
    <source>
        <dbReference type="Proteomes" id="UP000238164"/>
    </source>
</evidence>
<dbReference type="Pfam" id="PF11292">
    <property type="entry name" value="DUF3093"/>
    <property type="match status" value="1"/>
</dbReference>
<dbReference type="AlphaFoldDB" id="A0A2N9JGF3"/>
<organism evidence="2 3">
    <name type="scientific">Micropruina glycogenica</name>
    <dbReference type="NCBI Taxonomy" id="75385"/>
    <lineage>
        <taxon>Bacteria</taxon>
        <taxon>Bacillati</taxon>
        <taxon>Actinomycetota</taxon>
        <taxon>Actinomycetes</taxon>
        <taxon>Propionibacteriales</taxon>
        <taxon>Nocardioidaceae</taxon>
        <taxon>Micropruina</taxon>
    </lineage>
</organism>
<gene>
    <name evidence="2" type="ORF">MPLG2_1562</name>
</gene>
<feature type="transmembrane region" description="Helical" evidence="1">
    <location>
        <begin position="32"/>
        <end position="51"/>
    </location>
</feature>
<evidence type="ECO:0000313" key="2">
    <source>
        <dbReference type="EMBL" id="SPD86598.1"/>
    </source>
</evidence>
<protein>
    <recommendedName>
        <fullName evidence="4">DUF3093 domain-containing protein</fullName>
    </recommendedName>
</protein>
<keyword evidence="1" id="KW-0812">Transmembrane</keyword>
<keyword evidence="1" id="KW-0472">Membrane</keyword>
<evidence type="ECO:0000256" key="1">
    <source>
        <dbReference type="SAM" id="Phobius"/>
    </source>
</evidence>
<keyword evidence="1" id="KW-1133">Transmembrane helix</keyword>